<protein>
    <submittedName>
        <fullName evidence="6">Alcohol dehydrogenase</fullName>
    </submittedName>
</protein>
<dbReference type="InterPro" id="IPR013149">
    <property type="entry name" value="ADH-like_C"/>
</dbReference>
<dbReference type="GO" id="GO:0046872">
    <property type="term" value="F:metal ion binding"/>
    <property type="evidence" value="ECO:0007669"/>
    <property type="project" value="UniProtKB-KW"/>
</dbReference>
<feature type="domain" description="Alcohol dehydrogenase-like C-terminal" evidence="4">
    <location>
        <begin position="196"/>
        <end position="264"/>
    </location>
</feature>
<dbReference type="Gene3D" id="3.40.50.720">
    <property type="entry name" value="NAD(P)-binding Rossmann-like Domain"/>
    <property type="match status" value="1"/>
</dbReference>
<evidence type="ECO:0000256" key="1">
    <source>
        <dbReference type="ARBA" id="ARBA00001947"/>
    </source>
</evidence>
<dbReference type="Pfam" id="PF08240">
    <property type="entry name" value="ADH_N"/>
    <property type="match status" value="1"/>
</dbReference>
<dbReference type="SUPFAM" id="SSF51735">
    <property type="entry name" value="NAD(P)-binding Rossmann-fold domains"/>
    <property type="match status" value="1"/>
</dbReference>
<evidence type="ECO:0000313" key="7">
    <source>
        <dbReference type="Proteomes" id="UP000238348"/>
    </source>
</evidence>
<dbReference type="InterPro" id="IPR013154">
    <property type="entry name" value="ADH-like_N"/>
</dbReference>
<dbReference type="Pfam" id="PF00107">
    <property type="entry name" value="ADH_zinc_N"/>
    <property type="match status" value="1"/>
</dbReference>
<evidence type="ECO:0000259" key="5">
    <source>
        <dbReference type="Pfam" id="PF08240"/>
    </source>
</evidence>
<proteinExistence type="predicted"/>
<gene>
    <name evidence="6" type="primary">adhP</name>
    <name evidence="6" type="ORF">SOCE26_067840</name>
</gene>
<sequence length="389" mass="42145">MRAICWNGVNDVVVESVPEPRIVSPHDALVRVSLSSVCGSDLHLLHGYIPTMRRGDVLGHEFLGEVVETGAEVKRIQRGDRVVVSSILGCGRCVYCEGELWSLCDNSNPRHVVTERMFGDTMAAIFGYSHAFGGFAGSHAEYVRVPFVDQGAFKVPDGVRDESALFASDALPTGYMGAELCGIRPGHVVAVWGCGGVGQMAIKCAYLLGAARVIAIDSRPDRLAMAKVHGCAEVLNYAEVDVQEALRELTGGRGPDACIDAVGMEAEGAGLQYVYDRVKQALRLQTDRPLVLRDALLACRKGGTVSIIGVYAGFADKIPLGALMNKALIVRAGQQHGQRYIPRLLELIQRGDIDPSYLLTHRMCLEDGPRGYRLFEERADGCMRAVFAP</sequence>
<evidence type="ECO:0000259" key="4">
    <source>
        <dbReference type="Pfam" id="PF00107"/>
    </source>
</evidence>
<dbReference type="Proteomes" id="UP000238348">
    <property type="component" value="Chromosome"/>
</dbReference>
<keyword evidence="2" id="KW-0479">Metal-binding</keyword>
<comment type="cofactor">
    <cofactor evidence="1">
        <name>Zn(2+)</name>
        <dbReference type="ChEBI" id="CHEBI:29105"/>
    </cofactor>
</comment>
<dbReference type="InterPro" id="IPR011032">
    <property type="entry name" value="GroES-like_sf"/>
</dbReference>
<feature type="domain" description="Alcohol dehydrogenase-like N-terminal" evidence="5">
    <location>
        <begin position="25"/>
        <end position="156"/>
    </location>
</feature>
<dbReference type="AlphaFoldDB" id="A0A2L0F145"/>
<dbReference type="SUPFAM" id="SSF50129">
    <property type="entry name" value="GroES-like"/>
    <property type="match status" value="1"/>
</dbReference>
<dbReference type="InterPro" id="IPR036291">
    <property type="entry name" value="NAD(P)-bd_dom_sf"/>
</dbReference>
<dbReference type="OrthoDB" id="9774952at2"/>
<evidence type="ECO:0000256" key="2">
    <source>
        <dbReference type="ARBA" id="ARBA00022723"/>
    </source>
</evidence>
<dbReference type="PANTHER" id="PTHR42813:SF2">
    <property type="entry name" value="DEHYDROGENASE, ZINC-CONTAINING, PUTATIVE (AFU_ORTHOLOGUE AFUA_2G02810)-RELATED"/>
    <property type="match status" value="1"/>
</dbReference>
<accession>A0A2L0F145</accession>
<dbReference type="PANTHER" id="PTHR42813">
    <property type="entry name" value="ZINC-TYPE ALCOHOL DEHYDROGENASE-LIKE"/>
    <property type="match status" value="1"/>
</dbReference>
<organism evidence="6 7">
    <name type="scientific">Sorangium cellulosum</name>
    <name type="common">Polyangium cellulosum</name>
    <dbReference type="NCBI Taxonomy" id="56"/>
    <lineage>
        <taxon>Bacteria</taxon>
        <taxon>Pseudomonadati</taxon>
        <taxon>Myxococcota</taxon>
        <taxon>Polyangia</taxon>
        <taxon>Polyangiales</taxon>
        <taxon>Polyangiaceae</taxon>
        <taxon>Sorangium</taxon>
    </lineage>
</organism>
<reference evidence="6 7" key="1">
    <citation type="submission" date="2015-09" db="EMBL/GenBank/DDBJ databases">
        <title>Sorangium comparison.</title>
        <authorList>
            <person name="Zaburannyi N."/>
            <person name="Bunk B."/>
            <person name="Overmann J."/>
            <person name="Mueller R."/>
        </authorList>
    </citation>
    <scope>NUCLEOTIDE SEQUENCE [LARGE SCALE GENOMIC DNA]</scope>
    <source>
        <strain evidence="6 7">So ce26</strain>
    </source>
</reference>
<dbReference type="RefSeq" id="WP_104983701.1">
    <property type="nucleotide sequence ID" value="NZ_CP012673.1"/>
</dbReference>
<dbReference type="Gene3D" id="3.90.180.10">
    <property type="entry name" value="Medium-chain alcohol dehydrogenases, catalytic domain"/>
    <property type="match status" value="1"/>
</dbReference>
<evidence type="ECO:0000256" key="3">
    <source>
        <dbReference type="ARBA" id="ARBA00022833"/>
    </source>
</evidence>
<keyword evidence="3" id="KW-0862">Zinc</keyword>
<evidence type="ECO:0000313" key="6">
    <source>
        <dbReference type="EMBL" id="AUX45302.1"/>
    </source>
</evidence>
<name>A0A2L0F145_SORCE</name>
<dbReference type="CDD" id="cd08283">
    <property type="entry name" value="FDH_like_1"/>
    <property type="match status" value="1"/>
</dbReference>
<dbReference type="EMBL" id="CP012673">
    <property type="protein sequence ID" value="AUX45302.1"/>
    <property type="molecule type" value="Genomic_DNA"/>
</dbReference>